<comment type="caution">
    <text evidence="1">The sequence shown here is derived from an EMBL/GenBank/DDBJ whole genome shotgun (WGS) entry which is preliminary data.</text>
</comment>
<evidence type="ECO:0000313" key="1">
    <source>
        <dbReference type="EMBL" id="HEW63527.1"/>
    </source>
</evidence>
<sequence length="66" mass="7257">MRYYKCGFKHDRDVIGAINIVKKYLLGMSPVPLGSKGAHDPHVEWLVATVNHGFEAQPAIGKPIAI</sequence>
<reference evidence="1" key="1">
    <citation type="journal article" date="2020" name="mSystems">
        <title>Genome- and Community-Level Interaction Insights into Carbon Utilization and Element Cycling Functions of Hydrothermarchaeota in Hydrothermal Sediment.</title>
        <authorList>
            <person name="Zhou Z."/>
            <person name="Liu Y."/>
            <person name="Xu W."/>
            <person name="Pan J."/>
            <person name="Luo Z.H."/>
            <person name="Li M."/>
        </authorList>
    </citation>
    <scope>NUCLEOTIDE SEQUENCE [LARGE SCALE GENOMIC DNA]</scope>
    <source>
        <strain evidence="1">SpSt-1261</strain>
    </source>
</reference>
<gene>
    <name evidence="1" type="ORF">ENO39_00490</name>
</gene>
<name>A0A7C2VEB9_9CREN</name>
<dbReference type="EMBL" id="DSFH01000012">
    <property type="protein sequence ID" value="HEW63527.1"/>
    <property type="molecule type" value="Genomic_DNA"/>
</dbReference>
<proteinExistence type="predicted"/>
<dbReference type="Proteomes" id="UP000886076">
    <property type="component" value="Unassembled WGS sequence"/>
</dbReference>
<accession>A0A7C2VEB9</accession>
<dbReference type="RefSeq" id="WP_272984799.1">
    <property type="nucleotide sequence ID" value="NZ_DSFH01000012.1"/>
</dbReference>
<organism evidence="1">
    <name type="scientific">Fervidicoccus fontis</name>
    <dbReference type="NCBI Taxonomy" id="683846"/>
    <lineage>
        <taxon>Archaea</taxon>
        <taxon>Thermoproteota</taxon>
        <taxon>Thermoprotei</taxon>
        <taxon>Fervidicoccales</taxon>
        <taxon>Fervidicoccaceae</taxon>
        <taxon>Fervidicoccus</taxon>
    </lineage>
</organism>
<protein>
    <submittedName>
        <fullName evidence="1">Uncharacterized protein</fullName>
    </submittedName>
</protein>
<dbReference type="AlphaFoldDB" id="A0A7C2VEB9"/>